<organism evidence="2">
    <name type="scientific">marine sediment metagenome</name>
    <dbReference type="NCBI Taxonomy" id="412755"/>
    <lineage>
        <taxon>unclassified sequences</taxon>
        <taxon>metagenomes</taxon>
        <taxon>ecological metagenomes</taxon>
    </lineage>
</organism>
<feature type="transmembrane region" description="Helical" evidence="1">
    <location>
        <begin position="194"/>
        <end position="214"/>
    </location>
</feature>
<gene>
    <name evidence="2" type="ORF">S01H1_68426</name>
</gene>
<sequence length="248" mass="26752">KRRMTWILLAVLIGWFCITTVGGYTNVSRGPDDRPAAEFEREFESLEEWEASKAAFQFPLAFPHIFSIAQGIGTVLLIILVAAMVGNEYRWGTVGQMLTRRGARFYYLGAKLLALIIVALIGLVFSLIVGVIIISITSSLLTGSINWAFISTSFVWEVVLMFGRTIFGLLPYMLLAAMLAIIGRSALAGTAGGLVCYFVEGIASAILGGGSGWSGRIPHYLISHNVYAIMSLNQLNGVAFGAAPMGFG</sequence>
<dbReference type="EMBL" id="BARS01045380">
    <property type="protein sequence ID" value="GAG32038.1"/>
    <property type="molecule type" value="Genomic_DNA"/>
</dbReference>
<name>X0X5X4_9ZZZZ</name>
<accession>X0X5X4</accession>
<keyword evidence="1" id="KW-0472">Membrane</keyword>
<dbReference type="AlphaFoldDB" id="X0X5X4"/>
<feature type="transmembrane region" description="Helical" evidence="1">
    <location>
        <begin position="154"/>
        <end position="182"/>
    </location>
</feature>
<evidence type="ECO:0000256" key="1">
    <source>
        <dbReference type="SAM" id="Phobius"/>
    </source>
</evidence>
<dbReference type="PANTHER" id="PTHR37305:SF1">
    <property type="entry name" value="MEMBRANE PROTEIN"/>
    <property type="match status" value="1"/>
</dbReference>
<comment type="caution">
    <text evidence="2">The sequence shown here is derived from an EMBL/GenBank/DDBJ whole genome shotgun (WGS) entry which is preliminary data.</text>
</comment>
<proteinExistence type="predicted"/>
<evidence type="ECO:0000313" key="2">
    <source>
        <dbReference type="EMBL" id="GAG32038.1"/>
    </source>
</evidence>
<feature type="non-terminal residue" evidence="2">
    <location>
        <position position="1"/>
    </location>
</feature>
<feature type="transmembrane region" description="Helical" evidence="1">
    <location>
        <begin position="226"/>
        <end position="247"/>
    </location>
</feature>
<feature type="non-terminal residue" evidence="2">
    <location>
        <position position="248"/>
    </location>
</feature>
<protein>
    <submittedName>
        <fullName evidence="2">Uncharacterized protein</fullName>
    </submittedName>
</protein>
<feature type="transmembrane region" description="Helical" evidence="1">
    <location>
        <begin position="105"/>
        <end position="134"/>
    </location>
</feature>
<feature type="transmembrane region" description="Helical" evidence="1">
    <location>
        <begin position="65"/>
        <end position="85"/>
    </location>
</feature>
<reference evidence="2" key="1">
    <citation type="journal article" date="2014" name="Front. Microbiol.">
        <title>High frequency of phylogenetically diverse reductive dehalogenase-homologous genes in deep subseafloor sedimentary metagenomes.</title>
        <authorList>
            <person name="Kawai M."/>
            <person name="Futagami T."/>
            <person name="Toyoda A."/>
            <person name="Takaki Y."/>
            <person name="Nishi S."/>
            <person name="Hori S."/>
            <person name="Arai W."/>
            <person name="Tsubouchi T."/>
            <person name="Morono Y."/>
            <person name="Uchiyama I."/>
            <person name="Ito T."/>
            <person name="Fujiyama A."/>
            <person name="Inagaki F."/>
            <person name="Takami H."/>
        </authorList>
    </citation>
    <scope>NUCLEOTIDE SEQUENCE</scope>
    <source>
        <strain evidence="2">Expedition CK06-06</strain>
    </source>
</reference>
<dbReference type="PANTHER" id="PTHR37305">
    <property type="entry name" value="INTEGRAL MEMBRANE PROTEIN-RELATED"/>
    <property type="match status" value="1"/>
</dbReference>
<keyword evidence="1" id="KW-0812">Transmembrane</keyword>
<keyword evidence="1" id="KW-1133">Transmembrane helix</keyword>